<sequence>MEVDTMIKLLHHEIRDAIRATGCSASAVAIQCNVDRSQMAALLRGADNCTLRTLSIVTLRLGRPLCLSKAKIEQYLPSLVETVVDRAIARIAAG</sequence>
<dbReference type="KEGG" id="acis:CBP35_08855"/>
<gene>
    <name evidence="1" type="ORF">CBP36_10070</name>
</gene>
<accession>A0A240UCC5</accession>
<proteinExistence type="predicted"/>
<dbReference type="InterPro" id="IPR010982">
    <property type="entry name" value="Lambda_DNA-bd_dom_sf"/>
</dbReference>
<evidence type="ECO:0000313" key="2">
    <source>
        <dbReference type="Proteomes" id="UP000194440"/>
    </source>
</evidence>
<dbReference type="SUPFAM" id="SSF47413">
    <property type="entry name" value="lambda repressor-like DNA-binding domains"/>
    <property type="match status" value="1"/>
</dbReference>
<reference evidence="1" key="1">
    <citation type="submission" date="2017-05" db="EMBL/GenBank/DDBJ databases">
        <title>Polyphasic characterization of four soil-derived phenanthrene-degrading Acidovorax strains and proposal of Acidovorax phenanthrenivorans sp. nov.</title>
        <authorList>
            <person name="Singleton D."/>
            <person name="Lee J."/>
            <person name="Dickey A.N."/>
            <person name="Stroud A."/>
            <person name="Scholl E.H."/>
            <person name="Wright F.A."/>
            <person name="Aitken M.D."/>
        </authorList>
    </citation>
    <scope>NUCLEOTIDE SEQUENCE</scope>
    <source>
        <strain evidence="1">P4</strain>
    </source>
</reference>
<dbReference type="KEGG" id="acip:CBP36_10070"/>
<name>A0A240UCC5_9BURK</name>
<dbReference type="Proteomes" id="UP000194440">
    <property type="component" value="Chromosome"/>
</dbReference>
<evidence type="ECO:0000313" key="1">
    <source>
        <dbReference type="EMBL" id="ART59147.1"/>
    </source>
</evidence>
<dbReference type="GO" id="GO:0003677">
    <property type="term" value="F:DNA binding"/>
    <property type="evidence" value="ECO:0007669"/>
    <property type="project" value="InterPro"/>
</dbReference>
<keyword evidence="2" id="KW-1185">Reference proteome</keyword>
<organism evidence="1 2">
    <name type="scientific">Acidovorax carolinensis</name>
    <dbReference type="NCBI Taxonomy" id="553814"/>
    <lineage>
        <taxon>Bacteria</taxon>
        <taxon>Pseudomonadati</taxon>
        <taxon>Pseudomonadota</taxon>
        <taxon>Betaproteobacteria</taxon>
        <taxon>Burkholderiales</taxon>
        <taxon>Comamonadaceae</taxon>
        <taxon>Acidovorax</taxon>
    </lineage>
</organism>
<protein>
    <submittedName>
        <fullName evidence="1">Uncharacterized protein</fullName>
    </submittedName>
</protein>
<dbReference type="EMBL" id="CP021366">
    <property type="protein sequence ID" value="ART59147.1"/>
    <property type="molecule type" value="Genomic_DNA"/>
</dbReference>
<dbReference type="AlphaFoldDB" id="A0A240UCC5"/>